<feature type="compositionally biased region" description="Low complexity" evidence="1">
    <location>
        <begin position="801"/>
        <end position="813"/>
    </location>
</feature>
<dbReference type="Gene3D" id="3.40.800.20">
    <property type="entry name" value="Histone deacetylase domain"/>
    <property type="match status" value="1"/>
</dbReference>
<dbReference type="PANTHER" id="PTHR10625">
    <property type="entry name" value="HISTONE DEACETYLASE HDAC1-RELATED"/>
    <property type="match status" value="1"/>
</dbReference>
<dbReference type="InterPro" id="IPR023801">
    <property type="entry name" value="His_deacetylse_dom"/>
</dbReference>
<dbReference type="OrthoDB" id="424012at2759"/>
<feature type="region of interest" description="Disordered" evidence="1">
    <location>
        <begin position="698"/>
        <end position="717"/>
    </location>
</feature>
<feature type="compositionally biased region" description="Low complexity" evidence="1">
    <location>
        <begin position="235"/>
        <end position="248"/>
    </location>
</feature>
<feature type="region of interest" description="Disordered" evidence="1">
    <location>
        <begin position="745"/>
        <end position="839"/>
    </location>
</feature>
<feature type="compositionally biased region" description="Acidic residues" evidence="1">
    <location>
        <begin position="768"/>
        <end position="782"/>
    </location>
</feature>
<dbReference type="CDD" id="cd09992">
    <property type="entry name" value="HDAC_classII"/>
    <property type="match status" value="1"/>
</dbReference>
<feature type="compositionally biased region" description="Acidic residues" evidence="1">
    <location>
        <begin position="28"/>
        <end position="49"/>
    </location>
</feature>
<dbReference type="GO" id="GO:0040029">
    <property type="term" value="P:epigenetic regulation of gene expression"/>
    <property type="evidence" value="ECO:0007669"/>
    <property type="project" value="TreeGrafter"/>
</dbReference>
<keyword evidence="4" id="KW-1185">Reference proteome</keyword>
<protein>
    <recommendedName>
        <fullName evidence="2">Histone deacetylase domain-containing protein</fullName>
    </recommendedName>
</protein>
<dbReference type="AlphaFoldDB" id="A0A835THC7"/>
<evidence type="ECO:0000313" key="3">
    <source>
        <dbReference type="EMBL" id="KAG2440359.1"/>
    </source>
</evidence>
<dbReference type="Pfam" id="PF00850">
    <property type="entry name" value="Hist_deacetyl"/>
    <property type="match status" value="1"/>
</dbReference>
<name>A0A835THC7_CHLIN</name>
<dbReference type="Proteomes" id="UP000650467">
    <property type="component" value="Unassembled WGS sequence"/>
</dbReference>
<evidence type="ECO:0000256" key="1">
    <source>
        <dbReference type="SAM" id="MobiDB-lite"/>
    </source>
</evidence>
<reference evidence="3" key="1">
    <citation type="journal article" date="2020" name="bioRxiv">
        <title>Comparative genomics of Chlamydomonas.</title>
        <authorList>
            <person name="Craig R.J."/>
            <person name="Hasan A.R."/>
            <person name="Ness R.W."/>
            <person name="Keightley P.D."/>
        </authorList>
    </citation>
    <scope>NUCLEOTIDE SEQUENCE</scope>
    <source>
        <strain evidence="3">SAG 7.73</strain>
    </source>
</reference>
<comment type="caution">
    <text evidence="3">The sequence shown here is derived from an EMBL/GenBank/DDBJ whole genome shotgun (WGS) entry which is preliminary data.</text>
</comment>
<feature type="compositionally biased region" description="Gly residues" evidence="1">
    <location>
        <begin position="753"/>
        <end position="764"/>
    </location>
</feature>
<feature type="region of interest" description="Disordered" evidence="1">
    <location>
        <begin position="24"/>
        <end position="58"/>
    </location>
</feature>
<dbReference type="InterPro" id="IPR037138">
    <property type="entry name" value="His_deacetylse_dom_sf"/>
</dbReference>
<dbReference type="SUPFAM" id="SSF52768">
    <property type="entry name" value="Arginase/deacetylase"/>
    <property type="match status" value="1"/>
</dbReference>
<evidence type="ECO:0000259" key="2">
    <source>
        <dbReference type="Pfam" id="PF00850"/>
    </source>
</evidence>
<evidence type="ECO:0000313" key="4">
    <source>
        <dbReference type="Proteomes" id="UP000650467"/>
    </source>
</evidence>
<gene>
    <name evidence="3" type="ORF">HXX76_004464</name>
</gene>
<dbReference type="PANTHER" id="PTHR10625:SF25">
    <property type="entry name" value="HISTONE DEACETYLASE 18-RELATED"/>
    <property type="match status" value="1"/>
</dbReference>
<dbReference type="GO" id="GO:0000118">
    <property type="term" value="C:histone deacetylase complex"/>
    <property type="evidence" value="ECO:0007669"/>
    <property type="project" value="TreeGrafter"/>
</dbReference>
<dbReference type="GO" id="GO:0005737">
    <property type="term" value="C:cytoplasm"/>
    <property type="evidence" value="ECO:0007669"/>
    <property type="project" value="TreeGrafter"/>
</dbReference>
<dbReference type="InterPro" id="IPR023696">
    <property type="entry name" value="Ureohydrolase_dom_sf"/>
</dbReference>
<sequence>MSTAAVASLSSFCRRKARCELRSAAVQEDLEDDLEDEGDDGLEDDEDESPAPPLPPQFQAIMSDLLTNIAEGREPEPVAEPVAEAEVEEAVGLAAAANAQGIEGAGAAQAVADSSGNGVAAAVPAAPAPARSSSPLPSPFASSSSSPSAYEPAEEPAFSHSPHGRRYGRTPGQYEATSFCVNCCRPLPAAGAMCGGCGHHPSRDAEVLGDPHAWVQAYEAQLLRQQLHQARERAQAASGSAASSSSSGSNGGGGTGGVMLAADARMLLHRSALPPHPSRPERLQAIMSRLHARGLLPRCNLHACRAATDAELLRVHTPALVAAVRGLGKAAAAAAGSSSQEAAGGLHGAEEQAAAAVGPTSPLPWTYPATAALAADTLYNAHTATAALLAAGAAADLGSALASGRVGRGMALVRPPGAQAGPGQARAGCYLNNTAVAAAAALAAGARRVMILDWDVAHCQGTSEIFANDPRVLVVSLHRFDSETFPGTGAVDDTGSGEGAGTSLNITWGSSGVTDGDLLSAMLHVVMPVALQWRPAVVLASAGFGALKGDTIGGCLCSPAVFGHLTHLLLGAGAPLGLVLEGGTALGATAEGVEACLRVLLGEAPPPLPGPWAASSAGWVGIMNSMQIHSQFYSALHPLSYNGWVSAIANQQRVQERERQQVAMQVAEAEEADAAARYGLSPRSGSFGALAGAGGGWAGLEDEDDSDDDDDDSALGGFAGARARVGEMDALAAVADALRRNHRRSLDGVEDGAPGGSGGAGVLGGVRDEEDLEEAEEQEDGPVGDISPAELLDAFLGTGSGSSRSGSSSRSNSATWGKPWDDLGEGDEGEGGGQQAMRV</sequence>
<feature type="domain" description="Histone deacetylase" evidence="2">
    <location>
        <begin position="276"/>
        <end position="599"/>
    </location>
</feature>
<dbReference type="GO" id="GO:0004407">
    <property type="term" value="F:histone deacetylase activity"/>
    <property type="evidence" value="ECO:0007669"/>
    <property type="project" value="TreeGrafter"/>
</dbReference>
<feature type="region of interest" description="Disordered" evidence="1">
    <location>
        <begin position="127"/>
        <end position="166"/>
    </location>
</feature>
<organism evidence="3 4">
    <name type="scientific">Chlamydomonas incerta</name>
    <dbReference type="NCBI Taxonomy" id="51695"/>
    <lineage>
        <taxon>Eukaryota</taxon>
        <taxon>Viridiplantae</taxon>
        <taxon>Chlorophyta</taxon>
        <taxon>core chlorophytes</taxon>
        <taxon>Chlorophyceae</taxon>
        <taxon>CS clade</taxon>
        <taxon>Chlamydomonadales</taxon>
        <taxon>Chlamydomonadaceae</taxon>
        <taxon>Chlamydomonas</taxon>
    </lineage>
</organism>
<dbReference type="EMBL" id="JAEHOC010000007">
    <property type="protein sequence ID" value="KAG2440359.1"/>
    <property type="molecule type" value="Genomic_DNA"/>
</dbReference>
<feature type="compositionally biased region" description="Acidic residues" evidence="1">
    <location>
        <begin position="700"/>
        <end position="713"/>
    </location>
</feature>
<proteinExistence type="predicted"/>
<accession>A0A835THC7</accession>
<feature type="compositionally biased region" description="Low complexity" evidence="1">
    <location>
        <begin position="127"/>
        <end position="159"/>
    </location>
</feature>
<feature type="region of interest" description="Disordered" evidence="1">
    <location>
        <begin position="229"/>
        <end position="256"/>
    </location>
</feature>